<evidence type="ECO:0000256" key="6">
    <source>
        <dbReference type="SAM" id="MobiDB-lite"/>
    </source>
</evidence>
<feature type="domain" description="SUN" evidence="8">
    <location>
        <begin position="530"/>
        <end position="695"/>
    </location>
</feature>
<feature type="region of interest" description="Disordered" evidence="6">
    <location>
        <begin position="124"/>
        <end position="144"/>
    </location>
</feature>
<keyword evidence="2 7" id="KW-0812">Transmembrane</keyword>
<evidence type="ECO:0000256" key="1">
    <source>
        <dbReference type="ARBA" id="ARBA00004370"/>
    </source>
</evidence>
<keyword evidence="10" id="KW-1185">Reference proteome</keyword>
<dbReference type="InterPro" id="IPR045119">
    <property type="entry name" value="SUN1-5"/>
</dbReference>
<keyword evidence="4 7" id="KW-0472">Membrane</keyword>
<feature type="region of interest" description="Disordered" evidence="6">
    <location>
        <begin position="79"/>
        <end position="103"/>
    </location>
</feature>
<evidence type="ECO:0000256" key="3">
    <source>
        <dbReference type="ARBA" id="ARBA00022989"/>
    </source>
</evidence>
<evidence type="ECO:0000256" key="2">
    <source>
        <dbReference type="ARBA" id="ARBA00022692"/>
    </source>
</evidence>
<feature type="compositionally biased region" description="Basic residues" evidence="6">
    <location>
        <begin position="128"/>
        <end position="137"/>
    </location>
</feature>
<evidence type="ECO:0000256" key="4">
    <source>
        <dbReference type="ARBA" id="ARBA00023136"/>
    </source>
</evidence>
<proteinExistence type="predicted"/>
<organism evidence="9 10">
    <name type="scientific">Orchesella dallaii</name>
    <dbReference type="NCBI Taxonomy" id="48710"/>
    <lineage>
        <taxon>Eukaryota</taxon>
        <taxon>Metazoa</taxon>
        <taxon>Ecdysozoa</taxon>
        <taxon>Arthropoda</taxon>
        <taxon>Hexapoda</taxon>
        <taxon>Collembola</taxon>
        <taxon>Entomobryomorpha</taxon>
        <taxon>Entomobryoidea</taxon>
        <taxon>Orchesellidae</taxon>
        <taxon>Orchesellinae</taxon>
        <taxon>Orchesella</taxon>
    </lineage>
</organism>
<gene>
    <name evidence="9" type="ORF">ODALV1_LOCUS31019</name>
</gene>
<evidence type="ECO:0000313" key="9">
    <source>
        <dbReference type="EMBL" id="CAL8147048.1"/>
    </source>
</evidence>
<feature type="transmembrane region" description="Helical" evidence="7">
    <location>
        <begin position="218"/>
        <end position="239"/>
    </location>
</feature>
<accession>A0ABP1S8B4</accession>
<dbReference type="EMBL" id="CAXLJM020000164">
    <property type="protein sequence ID" value="CAL8147048.1"/>
    <property type="molecule type" value="Genomic_DNA"/>
</dbReference>
<reference evidence="9 10" key="1">
    <citation type="submission" date="2024-08" db="EMBL/GenBank/DDBJ databases">
        <authorList>
            <person name="Cucini C."/>
            <person name="Frati F."/>
        </authorList>
    </citation>
    <scope>NUCLEOTIDE SEQUENCE [LARGE SCALE GENOMIC DNA]</scope>
</reference>
<dbReference type="PANTHER" id="PTHR12911:SF8">
    <property type="entry name" value="KLAROID PROTEIN-RELATED"/>
    <property type="match status" value="1"/>
</dbReference>
<evidence type="ECO:0000259" key="8">
    <source>
        <dbReference type="PROSITE" id="PS51469"/>
    </source>
</evidence>
<sequence length="710" mass="79573">MRRISKLNFTTTPIVRPRIVEVSDDVMLGSPRETYSPSPPRHPYIIPVLPVKRGLTMEEEDEEKDDDEGDVSVFSEFVKSRRGSTSVSPADHHTEHGIVKRRPLHQQRYMVKPGPSISIKDSRAEHYHQHHHHHHRPSTSSAGAGAGVKVVQRVETKTSVLSDGSTRNKVWRQSAAVDGTWVVSEEEEYVTKENENKNMSSSIKNILEDPQIWKGCKYVAWLILVFLLLVMVWLYGFYFVDFVKWSIFGGWSVVANGAAHLVAVFQREQQQRMEGVHHDPVSEQRNFANSNPPGLFDESAILSLQQAILGLKMKLENVEQIVEKHESRLISQDEHLKLLESEIRRAIIIITDTKEAFNNEKTVDQIIEQVLAVPLGETEEGDLVTLRSLFSVLEDKGKQERIARDETEAKIWSVAKRLGKAEEYFGGVDNGLANLKTDLRELEAKVEGFGNVKDSAGDKEQIERVILPLIVTQVEKQIVASSVLKMNGNGGDVPFSGLTIKDVQWMITRALSKYDADKTGLPDLALETAGGSILSVRNTKAPKLRNAVITSFWGFRLWAWAPPNTPRTIIQPGVVPGECWSFEGSVGNVVIKLAVPSIITGFSLEHIPKAISRHGHISSAPKQFQVLGLTDVQDTEQTHDFGVFTYEDKNESLQYFSVLNLTSKTYPIVELKVLSNQGNVKHTCLYRFRVHGEAADQDGEMKPDSGSEEK</sequence>
<comment type="caution">
    <text evidence="9">The sequence shown here is derived from an EMBL/GenBank/DDBJ whole genome shotgun (WGS) entry which is preliminary data.</text>
</comment>
<feature type="coiled-coil region" evidence="5">
    <location>
        <begin position="308"/>
        <end position="342"/>
    </location>
</feature>
<keyword evidence="3 7" id="KW-1133">Transmembrane helix</keyword>
<dbReference type="PROSITE" id="PS51469">
    <property type="entry name" value="SUN"/>
    <property type="match status" value="1"/>
</dbReference>
<dbReference type="InterPro" id="IPR012919">
    <property type="entry name" value="SUN_dom"/>
</dbReference>
<evidence type="ECO:0000256" key="5">
    <source>
        <dbReference type="SAM" id="Coils"/>
    </source>
</evidence>
<comment type="subcellular location">
    <subcellularLocation>
        <location evidence="1">Membrane</location>
    </subcellularLocation>
</comment>
<name>A0ABP1S8B4_9HEXA</name>
<dbReference type="Gene3D" id="2.60.120.260">
    <property type="entry name" value="Galactose-binding domain-like"/>
    <property type="match status" value="1"/>
</dbReference>
<protein>
    <recommendedName>
        <fullName evidence="8">SUN domain-containing protein</fullName>
    </recommendedName>
</protein>
<dbReference type="Pfam" id="PF07738">
    <property type="entry name" value="Sad1_UNC"/>
    <property type="match status" value="1"/>
</dbReference>
<dbReference type="Proteomes" id="UP001642540">
    <property type="component" value="Unassembled WGS sequence"/>
</dbReference>
<keyword evidence="5" id="KW-0175">Coiled coil</keyword>
<evidence type="ECO:0000256" key="7">
    <source>
        <dbReference type="SAM" id="Phobius"/>
    </source>
</evidence>
<dbReference type="PANTHER" id="PTHR12911">
    <property type="entry name" value="SAD1/UNC-84-LIKE PROTEIN-RELATED"/>
    <property type="match status" value="1"/>
</dbReference>
<evidence type="ECO:0000313" key="10">
    <source>
        <dbReference type="Proteomes" id="UP001642540"/>
    </source>
</evidence>